<comment type="catalytic activity">
    <reaction evidence="17">
        <text>a beta-D-galactosyl-(1-&gt;3)-N-acetyl-alpha-D-galactosaminyl derivative + CMP-N-acetyl-beta-neuraminate = an N-acetyl-alpha-neuraminyl-(2-&gt;3)-beta-D-galactosyl-(1-&gt;3)-N-acetyl-alpha-D-galactosaminyl derivative + CMP + H(+)</text>
        <dbReference type="Rhea" id="RHEA:21616"/>
        <dbReference type="ChEBI" id="CHEBI:15378"/>
        <dbReference type="ChEBI" id="CHEBI:57812"/>
        <dbReference type="ChEBI" id="CHEBI:60377"/>
        <dbReference type="ChEBI" id="CHEBI:133470"/>
        <dbReference type="ChEBI" id="CHEBI:139596"/>
        <dbReference type="EC" id="2.4.3.4"/>
    </reaction>
    <physiologicalReaction direction="left-to-right" evidence="17">
        <dbReference type="Rhea" id="RHEA:21617"/>
    </physiologicalReaction>
</comment>
<keyword evidence="6" id="KW-0964">Secreted</keyword>
<keyword evidence="8" id="KW-0808">Transferase</keyword>
<evidence type="ECO:0000256" key="33">
    <source>
        <dbReference type="ARBA" id="ARBA00082805"/>
    </source>
</evidence>
<keyword evidence="12" id="KW-0333">Golgi apparatus</keyword>
<evidence type="ECO:0000256" key="9">
    <source>
        <dbReference type="ARBA" id="ARBA00022692"/>
    </source>
</evidence>
<evidence type="ECO:0000256" key="28">
    <source>
        <dbReference type="ARBA" id="ARBA00052027"/>
    </source>
</evidence>
<keyword evidence="13" id="KW-0443">Lipid metabolism</keyword>
<evidence type="ECO:0000256" key="18">
    <source>
        <dbReference type="ARBA" id="ARBA00037859"/>
    </source>
</evidence>
<dbReference type="EC" id="2.4.3.4" evidence="20"/>
<dbReference type="GO" id="GO:0000139">
    <property type="term" value="C:Golgi membrane"/>
    <property type="evidence" value="ECO:0007669"/>
    <property type="project" value="UniProtKB-SubCell"/>
</dbReference>
<evidence type="ECO:0000256" key="21">
    <source>
        <dbReference type="ARBA" id="ARBA00042448"/>
    </source>
</evidence>
<comment type="pathway">
    <text evidence="3">Protein modification; protein glycosylation.</text>
</comment>
<evidence type="ECO:0000256" key="20">
    <source>
        <dbReference type="ARBA" id="ARBA00039107"/>
    </source>
</evidence>
<dbReference type="AlphaFoldDB" id="A0A6P7HTH6"/>
<evidence type="ECO:0000256" key="19">
    <source>
        <dbReference type="ARBA" id="ARBA00039106"/>
    </source>
</evidence>
<dbReference type="OrthoDB" id="10264956at2759"/>
<dbReference type="Gene3D" id="3.90.1480.20">
    <property type="entry name" value="Glycosyl transferase family 29"/>
    <property type="match status" value="1"/>
</dbReference>
<sequence length="312" mass="35856">MMFKWKLCTFFLYVTCVCVMLKINHNVVDWVPTQIQCACQICLEDNQLPVHRFNASPVPFLYQDCKLEEDTFNWWKEMQTETRNFSTYRKTVQALFDVIPPSPDLIKATPDVCRTCAVVGNSGNLKGSHYGRLIDVHDIVIRMNSAQTGGFEEDVGTRTTHRVMYPESAVDLDNSTHLVLVPFKILDLEWVVEALTTGFTGQSYAPVKSKITANKDLVMVVNPEFMRYIHETWLKNKGKYPSTGFMALILALHICDEVYVFGYGADGEGNWSHYWEKLKDKHLKTGVHSGNQEYDILQELAKQKTVTFYRGW</sequence>
<dbReference type="PANTHER" id="PTHR46032">
    <property type="entry name" value="ALPHA-2,3-SIALYLTRANSFERASE ST3GAL I ISOFORM X1"/>
    <property type="match status" value="1"/>
</dbReference>
<evidence type="ECO:0000256" key="6">
    <source>
        <dbReference type="ARBA" id="ARBA00022525"/>
    </source>
</evidence>
<evidence type="ECO:0000256" key="24">
    <source>
        <dbReference type="ARBA" id="ARBA00043673"/>
    </source>
</evidence>
<comment type="catalytic activity">
    <reaction evidence="26">
        <text>a ganglioside GA1 + CMP-N-acetyl-beta-neuraminate = a ganglioside GM1b + CMP + H(+)</text>
        <dbReference type="Rhea" id="RHEA:48244"/>
        <dbReference type="ChEBI" id="CHEBI:15378"/>
        <dbReference type="ChEBI" id="CHEBI:57812"/>
        <dbReference type="ChEBI" id="CHEBI:60377"/>
        <dbReference type="ChEBI" id="CHEBI:88069"/>
        <dbReference type="ChEBI" id="CHEBI:90151"/>
    </reaction>
    <physiologicalReaction direction="left-to-right" evidence="26">
        <dbReference type="Rhea" id="RHEA:48245"/>
    </physiologicalReaction>
</comment>
<evidence type="ECO:0000256" key="23">
    <source>
        <dbReference type="ARBA" id="ARBA00042991"/>
    </source>
</evidence>
<dbReference type="InParanoid" id="A0A6P7HTH6"/>
<keyword evidence="10" id="KW-0735">Signal-anchor</keyword>
<evidence type="ECO:0000256" key="27">
    <source>
        <dbReference type="ARBA" id="ARBA00047509"/>
    </source>
</evidence>
<evidence type="ECO:0000256" key="22">
    <source>
        <dbReference type="ARBA" id="ARBA00042990"/>
    </source>
</evidence>
<evidence type="ECO:0000256" key="10">
    <source>
        <dbReference type="ARBA" id="ARBA00022968"/>
    </source>
</evidence>
<dbReference type="Proteomes" id="UP000515145">
    <property type="component" value="Chromosome 2"/>
</dbReference>
<evidence type="ECO:0000313" key="36">
    <source>
        <dbReference type="RefSeq" id="XP_028255346.1"/>
    </source>
</evidence>
<evidence type="ECO:0000256" key="16">
    <source>
        <dbReference type="ARBA" id="ARBA00023180"/>
    </source>
</evidence>
<dbReference type="GO" id="GO:0005576">
    <property type="term" value="C:extracellular region"/>
    <property type="evidence" value="ECO:0007669"/>
    <property type="project" value="UniProtKB-SubCell"/>
</dbReference>
<comment type="catalytic activity">
    <reaction evidence="28">
        <text>a globoside GalGb4Cer + CMP-N-acetyl-beta-neuraminate = a globoside MSGG + CMP + H(+)</text>
        <dbReference type="Rhea" id="RHEA:65372"/>
        <dbReference type="ChEBI" id="CHEBI:15378"/>
        <dbReference type="ChEBI" id="CHEBI:57812"/>
        <dbReference type="ChEBI" id="CHEBI:60377"/>
        <dbReference type="ChEBI" id="CHEBI:140623"/>
        <dbReference type="ChEBI" id="CHEBI:140691"/>
    </reaction>
    <physiologicalReaction direction="left-to-right" evidence="28">
        <dbReference type="Rhea" id="RHEA:65373"/>
    </physiologicalReaction>
</comment>
<keyword evidence="7" id="KW-0328">Glycosyltransferase</keyword>
<evidence type="ECO:0000256" key="17">
    <source>
        <dbReference type="ARBA" id="ARBA00036292"/>
    </source>
</evidence>
<feature type="signal peptide" evidence="34">
    <location>
        <begin position="1"/>
        <end position="16"/>
    </location>
</feature>
<protein>
    <recommendedName>
        <fullName evidence="30">CMP-N-acetylneuraminate-beta-galactosamide-alpha-2,3-sialyltransferase 2</fullName>
        <ecNumber evidence="19">2.4.3.2</ecNumber>
        <ecNumber evidence="20">2.4.3.4</ecNumber>
    </recommendedName>
    <alternativeName>
        <fullName evidence="23">Gal-NAc6S</fullName>
    </alternativeName>
    <alternativeName>
        <fullName evidence="21">Gal-beta-1,3-GalNAc-alpha-2,3-sialyltransferase</fullName>
    </alternativeName>
    <alternativeName>
        <fullName evidence="22">Monosialoganglioside sialyltransferase</fullName>
    </alternativeName>
    <alternativeName>
        <fullName evidence="31">ST3Gal II</fullName>
    </alternativeName>
    <alternativeName>
        <fullName evidence="32">ST3GalA.2</fullName>
    </alternativeName>
    <alternativeName>
        <fullName evidence="33">Sialyltransferase 4B</fullName>
    </alternativeName>
</protein>
<dbReference type="GO" id="GO:0032580">
    <property type="term" value="C:Golgi cisterna membrane"/>
    <property type="evidence" value="ECO:0007669"/>
    <property type="project" value="UniProtKB-SubCell"/>
</dbReference>
<evidence type="ECO:0000256" key="12">
    <source>
        <dbReference type="ARBA" id="ARBA00023034"/>
    </source>
</evidence>
<evidence type="ECO:0000313" key="35">
    <source>
        <dbReference type="Proteomes" id="UP000515145"/>
    </source>
</evidence>
<evidence type="ECO:0000256" key="11">
    <source>
        <dbReference type="ARBA" id="ARBA00022989"/>
    </source>
</evidence>
<dbReference type="FunFam" id="3.90.1480.20:FF:000002">
    <property type="entry name" value="CMP-N-acetylneuraminate-beta-galactosamide- alpha-2,3-sialyltransferase 2"/>
    <property type="match status" value="1"/>
</dbReference>
<evidence type="ECO:0000256" key="1">
    <source>
        <dbReference type="ARBA" id="ARBA00004323"/>
    </source>
</evidence>
<dbReference type="GO" id="GO:0003836">
    <property type="term" value="F:beta-galactoside (CMP) alpha-2,3-sialyltransferase activity"/>
    <property type="evidence" value="ECO:0007669"/>
    <property type="project" value="UniProtKB-EC"/>
</dbReference>
<keyword evidence="11" id="KW-1133">Transmembrane helix</keyword>
<dbReference type="Pfam" id="PF00777">
    <property type="entry name" value="Glyco_transf_29"/>
    <property type="match status" value="1"/>
</dbReference>
<evidence type="ECO:0000256" key="30">
    <source>
        <dbReference type="ARBA" id="ARBA00072809"/>
    </source>
</evidence>
<dbReference type="InterPro" id="IPR001675">
    <property type="entry name" value="Glyco_trans_29"/>
</dbReference>
<dbReference type="InterPro" id="IPR051757">
    <property type="entry name" value="Beta-gal_alpha2-3_sialyltrans"/>
</dbReference>
<keyword evidence="14" id="KW-0472">Membrane</keyword>
<evidence type="ECO:0000256" key="3">
    <source>
        <dbReference type="ARBA" id="ARBA00004922"/>
    </source>
</evidence>
<gene>
    <name evidence="36" type="primary">LOC114431876</name>
</gene>
<evidence type="ECO:0000256" key="2">
    <source>
        <dbReference type="ARBA" id="ARBA00004613"/>
    </source>
</evidence>
<keyword evidence="15" id="KW-1015">Disulfide bond</keyword>
<evidence type="ECO:0000256" key="8">
    <source>
        <dbReference type="ARBA" id="ARBA00022679"/>
    </source>
</evidence>
<feature type="chain" id="PRO_5027911185" description="CMP-N-acetylneuraminate-beta-galactosamide-alpha-2,3-sialyltransferase 2" evidence="34">
    <location>
        <begin position="17"/>
        <end position="312"/>
    </location>
</feature>
<dbReference type="GO" id="GO:0006629">
    <property type="term" value="P:lipid metabolic process"/>
    <property type="evidence" value="ECO:0007669"/>
    <property type="project" value="UniProtKB-KW"/>
</dbReference>
<evidence type="ECO:0000256" key="34">
    <source>
        <dbReference type="SAM" id="SignalP"/>
    </source>
</evidence>
<comment type="similarity">
    <text evidence="5">Belongs to the glycosyltransferase 29 family.</text>
</comment>
<comment type="subunit">
    <text evidence="29">Homodimer; disulfide-linked. Homodimer formation occurs in the endoplasmic reticulum.</text>
</comment>
<keyword evidence="16" id="KW-0325">Glycoprotein</keyword>
<dbReference type="GO" id="GO:0047288">
    <property type="term" value="F:beta-D-galactosyl-(1-&gt;3)-N-acetyl-beta-D-galactosaminide alpha-2,3- sialyltransferase"/>
    <property type="evidence" value="ECO:0007669"/>
    <property type="project" value="UniProtKB-EC"/>
</dbReference>
<proteinExistence type="inferred from homology"/>
<evidence type="ECO:0000256" key="25">
    <source>
        <dbReference type="ARBA" id="ARBA00043773"/>
    </source>
</evidence>
<keyword evidence="34" id="KW-0732">Signal</keyword>
<comment type="subcellular location">
    <subcellularLocation>
        <location evidence="1">Golgi apparatus membrane</location>
        <topology evidence="1">Single-pass type II membrane protein</topology>
    </subcellularLocation>
    <subcellularLocation>
        <location evidence="18">Golgi apparatus</location>
        <location evidence="18">Golgi stack membrane</location>
    </subcellularLocation>
    <subcellularLocation>
        <location evidence="2">Secreted</location>
    </subcellularLocation>
</comment>
<comment type="catalytic activity">
    <reaction evidence="27">
        <text>ganglioside GM1 (d18:1(4E)/18:0) + CMP-N-acetyl-beta-neuraminate = ganglioside GD1a (18:1(4E)/18:0) + CMP + H(+)</text>
        <dbReference type="Rhea" id="RHEA:48248"/>
        <dbReference type="ChEBI" id="CHEBI:15378"/>
        <dbReference type="ChEBI" id="CHEBI:57812"/>
        <dbReference type="ChEBI" id="CHEBI:60377"/>
        <dbReference type="ChEBI" id="CHEBI:73110"/>
        <dbReference type="ChEBI" id="CHEBI:90153"/>
    </reaction>
    <physiologicalReaction direction="left-to-right" evidence="27">
        <dbReference type="Rhea" id="RHEA:48249"/>
    </physiologicalReaction>
</comment>
<accession>A0A6P7HTH6</accession>
<dbReference type="RefSeq" id="XP_028255346.1">
    <property type="nucleotide sequence ID" value="XM_028399545.1"/>
</dbReference>
<evidence type="ECO:0000256" key="13">
    <source>
        <dbReference type="ARBA" id="ARBA00023098"/>
    </source>
</evidence>
<keyword evidence="9" id="KW-0812">Transmembrane</keyword>
<evidence type="ECO:0000256" key="7">
    <source>
        <dbReference type="ARBA" id="ARBA00022676"/>
    </source>
</evidence>
<organism evidence="35 36">
    <name type="scientific">Parambassis ranga</name>
    <name type="common">Indian glassy fish</name>
    <dbReference type="NCBI Taxonomy" id="210632"/>
    <lineage>
        <taxon>Eukaryota</taxon>
        <taxon>Metazoa</taxon>
        <taxon>Chordata</taxon>
        <taxon>Craniata</taxon>
        <taxon>Vertebrata</taxon>
        <taxon>Euteleostomi</taxon>
        <taxon>Actinopterygii</taxon>
        <taxon>Neopterygii</taxon>
        <taxon>Teleostei</taxon>
        <taxon>Neoteleostei</taxon>
        <taxon>Acanthomorphata</taxon>
        <taxon>Ovalentaria</taxon>
        <taxon>Ambassidae</taxon>
        <taxon>Parambassis</taxon>
    </lineage>
</organism>
<evidence type="ECO:0000256" key="4">
    <source>
        <dbReference type="ARBA" id="ARBA00004934"/>
    </source>
</evidence>
<dbReference type="EC" id="2.4.3.2" evidence="19"/>
<evidence type="ECO:0000256" key="5">
    <source>
        <dbReference type="ARBA" id="ARBA00006003"/>
    </source>
</evidence>
<dbReference type="GO" id="GO:0097503">
    <property type="term" value="P:sialylation"/>
    <property type="evidence" value="ECO:0007669"/>
    <property type="project" value="TreeGrafter"/>
</dbReference>
<evidence type="ECO:0000256" key="31">
    <source>
        <dbReference type="ARBA" id="ARBA00081228"/>
    </source>
</evidence>
<dbReference type="GeneID" id="114431876"/>
<evidence type="ECO:0000256" key="29">
    <source>
        <dbReference type="ARBA" id="ARBA00062545"/>
    </source>
</evidence>
<comment type="pathway">
    <text evidence="4">Glycolipid biosynthesis.</text>
</comment>
<dbReference type="InterPro" id="IPR038578">
    <property type="entry name" value="GT29-like_sf"/>
</dbReference>
<keyword evidence="35" id="KW-1185">Reference proteome</keyword>
<evidence type="ECO:0000256" key="32">
    <source>
        <dbReference type="ARBA" id="ARBA00081332"/>
    </source>
</evidence>
<evidence type="ECO:0000256" key="15">
    <source>
        <dbReference type="ARBA" id="ARBA00023157"/>
    </source>
</evidence>
<comment type="catalytic activity">
    <reaction evidence="25">
        <text>a ganglioside GM1 (d18:1(4E)) + CMP-N-acetyl-beta-neuraminate = a ganglioside GD1a (d18:1(4E)) + CMP + H(+)</text>
        <dbReference type="Rhea" id="RHEA:18021"/>
        <dbReference type="ChEBI" id="CHEBI:15378"/>
        <dbReference type="ChEBI" id="CHEBI:57812"/>
        <dbReference type="ChEBI" id="CHEBI:60377"/>
        <dbReference type="ChEBI" id="CHEBI:77709"/>
        <dbReference type="ChEBI" id="CHEBI:78445"/>
        <dbReference type="EC" id="2.4.3.2"/>
    </reaction>
    <physiologicalReaction direction="left-to-right" evidence="25">
        <dbReference type="Rhea" id="RHEA:18022"/>
    </physiologicalReaction>
</comment>
<comment type="catalytic activity">
    <reaction evidence="24">
        <text>a ganglioside GA1 (d18:1(4E)) + CMP-N-acetyl-beta-neuraminate = a ganglioside GM1b (d18:1(4E)) + CMP + H(+)</text>
        <dbReference type="Rhea" id="RHEA:47560"/>
        <dbReference type="ChEBI" id="CHEBI:15378"/>
        <dbReference type="ChEBI" id="CHEBI:27938"/>
        <dbReference type="ChEBI" id="CHEBI:57812"/>
        <dbReference type="ChEBI" id="CHEBI:60377"/>
        <dbReference type="ChEBI" id="CHEBI:78568"/>
    </reaction>
    <physiologicalReaction direction="left-to-right" evidence="24">
        <dbReference type="Rhea" id="RHEA:47561"/>
    </physiologicalReaction>
</comment>
<reference evidence="36" key="1">
    <citation type="submission" date="2025-08" db="UniProtKB">
        <authorList>
            <consortium name="RefSeq"/>
        </authorList>
    </citation>
    <scope>IDENTIFICATION</scope>
</reference>
<evidence type="ECO:0000256" key="14">
    <source>
        <dbReference type="ARBA" id="ARBA00023136"/>
    </source>
</evidence>
<evidence type="ECO:0000256" key="26">
    <source>
        <dbReference type="ARBA" id="ARBA00043816"/>
    </source>
</evidence>
<name>A0A6P7HTH6_9TELE</name>
<dbReference type="PANTHER" id="PTHR46032:SF6">
    <property type="entry name" value="CMP-N-ACETYLNEURAMINATE-BETA-GALACTOSAMIDE-ALPHA-2,3-SIALYLTRANSFERASE 1"/>
    <property type="match status" value="1"/>
</dbReference>